<organism evidence="1 2">
    <name type="scientific">Gibberella nygamai</name>
    <name type="common">Bean root rot disease fungus</name>
    <name type="synonym">Fusarium nygamai</name>
    <dbReference type="NCBI Taxonomy" id="42673"/>
    <lineage>
        <taxon>Eukaryota</taxon>
        <taxon>Fungi</taxon>
        <taxon>Dikarya</taxon>
        <taxon>Ascomycota</taxon>
        <taxon>Pezizomycotina</taxon>
        <taxon>Sordariomycetes</taxon>
        <taxon>Hypocreomycetidae</taxon>
        <taxon>Hypocreales</taxon>
        <taxon>Nectriaceae</taxon>
        <taxon>Fusarium</taxon>
        <taxon>Fusarium fujikuroi species complex</taxon>
    </lineage>
</organism>
<dbReference type="Gene3D" id="3.40.50.150">
    <property type="entry name" value="Vaccinia Virus protein VP39"/>
    <property type="match status" value="1"/>
</dbReference>
<dbReference type="Proteomes" id="UP000236664">
    <property type="component" value="Unassembled WGS sequence"/>
</dbReference>
<name>A0A2K0WCW8_GIBNY</name>
<dbReference type="SUPFAM" id="SSF53335">
    <property type="entry name" value="S-adenosyl-L-methionine-dependent methyltransferases"/>
    <property type="match status" value="1"/>
</dbReference>
<evidence type="ECO:0000313" key="2">
    <source>
        <dbReference type="Proteomes" id="UP000236664"/>
    </source>
</evidence>
<protein>
    <recommendedName>
        <fullName evidence="3">Methyltransferase domain-containing protein</fullName>
    </recommendedName>
</protein>
<dbReference type="OrthoDB" id="61390at2759"/>
<evidence type="ECO:0000313" key="1">
    <source>
        <dbReference type="EMBL" id="PNP80127.1"/>
    </source>
</evidence>
<reference evidence="1 2" key="1">
    <citation type="submission" date="2017-06" db="EMBL/GenBank/DDBJ databases">
        <title>Genome of Fusarium nygamai isolate CS10214.</title>
        <authorList>
            <person name="Gardiner D.M."/>
            <person name="Obanor F."/>
            <person name="Kazan K."/>
        </authorList>
    </citation>
    <scope>NUCLEOTIDE SEQUENCE [LARGE SCALE GENOMIC DNA]</scope>
    <source>
        <strain evidence="1 2">CS10214</strain>
    </source>
</reference>
<keyword evidence="2" id="KW-1185">Reference proteome</keyword>
<comment type="caution">
    <text evidence="1">The sequence shown here is derived from an EMBL/GenBank/DDBJ whole genome shotgun (WGS) entry which is preliminary data.</text>
</comment>
<evidence type="ECO:0008006" key="3">
    <source>
        <dbReference type="Google" id="ProtNLM"/>
    </source>
</evidence>
<accession>A0A2K0WCW8</accession>
<sequence length="179" mass="19880">MSPRKTPEDILIIKFPEACSALLEQIVRAAGLLDDEDSNSGSRGSLAILDLGFGCGDQALQLAKLAEARGWSDFRYVGLTLNRAQVRTAWGRIHYEIDVTGSGQETDTDDSGFDTGFVVGVDSFALFCADAAKPETWRDEVAEAVHSLADEKYMERWLLALDCLYYFLPLRKPIFKYMA</sequence>
<gene>
    <name evidence="1" type="ORF">FNYG_06495</name>
</gene>
<proteinExistence type="predicted"/>
<dbReference type="InterPro" id="IPR029063">
    <property type="entry name" value="SAM-dependent_MTases_sf"/>
</dbReference>
<dbReference type="STRING" id="42673.A0A2K0WCW8"/>
<dbReference type="EMBL" id="MTQA01000082">
    <property type="protein sequence ID" value="PNP80127.1"/>
    <property type="molecule type" value="Genomic_DNA"/>
</dbReference>
<dbReference type="AlphaFoldDB" id="A0A2K0WCW8"/>